<evidence type="ECO:0000313" key="1">
    <source>
        <dbReference type="EMBL" id="QPO25647.1"/>
    </source>
</evidence>
<reference evidence="1 2" key="1">
    <citation type="submission" date="2020-12" db="EMBL/GenBank/DDBJ databases">
        <title>Nonconservative transfer and diversity of a new family of integrative and conjugative elements associated with antibiotic resistance in zoonotic pathogen Streptococcus suis.</title>
        <authorList>
            <person name="Huang J."/>
        </authorList>
    </citation>
    <scope>NUCLEOTIDE SEQUENCE [LARGE SCALE GENOMIC DNA]</scope>
    <source>
        <strain evidence="1 2">YZDH1</strain>
    </source>
</reference>
<dbReference type="RefSeq" id="WP_043024862.1">
    <property type="nucleotide sequence ID" value="NZ_CEDT01000037.1"/>
</dbReference>
<name>A0A0Z8FTD8_STRSU</name>
<evidence type="ECO:0000313" key="2">
    <source>
        <dbReference type="Proteomes" id="UP000594569"/>
    </source>
</evidence>
<accession>A0A0Z8FTD8</accession>
<organism evidence="1 2">
    <name type="scientific">Streptococcus suis</name>
    <dbReference type="NCBI Taxonomy" id="1307"/>
    <lineage>
        <taxon>Bacteria</taxon>
        <taxon>Bacillati</taxon>
        <taxon>Bacillota</taxon>
        <taxon>Bacilli</taxon>
        <taxon>Lactobacillales</taxon>
        <taxon>Streptococcaceae</taxon>
        <taxon>Streptococcus</taxon>
    </lineage>
</organism>
<gene>
    <name evidence="1" type="ORF">I5V48_06440</name>
</gene>
<dbReference type="Proteomes" id="UP000594569">
    <property type="component" value="Chromosome"/>
</dbReference>
<dbReference type="EMBL" id="CP065430">
    <property type="protein sequence ID" value="QPO25647.1"/>
    <property type="molecule type" value="Genomic_DNA"/>
</dbReference>
<dbReference type="AlphaFoldDB" id="A0A0Z8FTD8"/>
<protein>
    <submittedName>
        <fullName evidence="1">Uncharacterized protein</fullName>
    </submittedName>
</protein>
<proteinExistence type="predicted"/>
<dbReference type="InterPro" id="IPR043733">
    <property type="entry name" value="DUF5677"/>
</dbReference>
<sequence>MADKFEQFFTDTLNEILLEHVKELKSQSEIDEFYEKYEKADFSELLLEMINDTSKRLVANAKSVMYENTLLFRCEEAEIVARINQEWFKAFAASETMYMMVFEAVKDYSDYVKQIDDNEREKSIHKYTVLKYIHGRGLQQFLEIITLMKNGFADGAYSRWRSLYELNIIASFISKYGEEVAEAYISSHNTNERYEWARACGEFNEIKRLISFNDIRNKADFPSDLWKHQYQLANEVVHPSSQGTFNRLGTMIDENKITVGHTDYGLTTPGEHSAITLAQLTGLLLTVYPSGDALVAINMINKWVDVVREQYFKTHDFIFPDDAKLWDDIMNSNESEI</sequence>
<dbReference type="Pfam" id="PF18928">
    <property type="entry name" value="DUF5677"/>
    <property type="match status" value="1"/>
</dbReference>